<dbReference type="SUPFAM" id="SSF47616">
    <property type="entry name" value="GST C-terminal domain-like"/>
    <property type="match status" value="1"/>
</dbReference>
<gene>
    <name evidence="2" type="ORF">E1B25_19320</name>
</gene>
<dbReference type="InterPro" id="IPR010987">
    <property type="entry name" value="Glutathione-S-Trfase_C-like"/>
</dbReference>
<accession>A0A4R5EJG0</accession>
<dbReference type="Gene3D" id="1.20.1050.10">
    <property type="match status" value="1"/>
</dbReference>
<dbReference type="Proteomes" id="UP000294662">
    <property type="component" value="Unassembled WGS sequence"/>
</dbReference>
<reference evidence="2 3" key="1">
    <citation type="submission" date="2019-03" db="EMBL/GenBank/DDBJ databases">
        <authorList>
            <person name="Zhang S."/>
        </authorList>
    </citation>
    <scope>NUCLEOTIDE SEQUENCE [LARGE SCALE GENOMIC DNA]</scope>
    <source>
        <strain evidence="2 3">S4J41</strain>
    </source>
</reference>
<dbReference type="InterPro" id="IPR016639">
    <property type="entry name" value="GST_Omega/GSH"/>
</dbReference>
<dbReference type="PANTHER" id="PTHR32419:SF6">
    <property type="entry name" value="GLUTATHIONE S-TRANSFERASE OMEGA-LIKE 1-RELATED"/>
    <property type="match status" value="1"/>
</dbReference>
<dbReference type="InterPro" id="IPR036282">
    <property type="entry name" value="Glutathione-S-Trfase_C_sf"/>
</dbReference>
<protein>
    <recommendedName>
        <fullName evidence="1">GST C-terminal domain-containing protein</fullName>
    </recommendedName>
</protein>
<proteinExistence type="predicted"/>
<name>A0A4R5EJG0_9RHOB</name>
<dbReference type="OrthoDB" id="9769158at2"/>
<sequence length="143" mass="16504">MNNGVYRAGFATTQQAYEDAFDQLFDALDTLEARLGRSRYLLGDRVTEADWRLFTTLVRFDAVYHGHFKTNLHRIEDYPNLSNYVRDLYQVAGVAETVSLWHIKQHYYVSQRTINPTQIVPKGGEPDFARAHDRDHVTLRAAG</sequence>
<evidence type="ECO:0000313" key="2">
    <source>
        <dbReference type="EMBL" id="TDE34679.1"/>
    </source>
</evidence>
<dbReference type="GO" id="GO:0005737">
    <property type="term" value="C:cytoplasm"/>
    <property type="evidence" value="ECO:0007669"/>
    <property type="project" value="TreeGrafter"/>
</dbReference>
<dbReference type="PANTHER" id="PTHR32419">
    <property type="entry name" value="GLUTATHIONYL-HYDROQUINONE REDUCTASE"/>
    <property type="match status" value="1"/>
</dbReference>
<dbReference type="GO" id="GO:0004364">
    <property type="term" value="F:glutathione transferase activity"/>
    <property type="evidence" value="ECO:0007669"/>
    <property type="project" value="InterPro"/>
</dbReference>
<evidence type="ECO:0000313" key="3">
    <source>
        <dbReference type="Proteomes" id="UP000294662"/>
    </source>
</evidence>
<feature type="domain" description="GST C-terminal" evidence="1">
    <location>
        <begin position="1"/>
        <end position="117"/>
    </location>
</feature>
<dbReference type="EMBL" id="SMFP01000018">
    <property type="protein sequence ID" value="TDE34679.1"/>
    <property type="molecule type" value="Genomic_DNA"/>
</dbReference>
<keyword evidence="3" id="KW-1185">Reference proteome</keyword>
<organism evidence="2 3">
    <name type="scientific">Antarcticimicrobium sediminis</name>
    <dbReference type="NCBI Taxonomy" id="2546227"/>
    <lineage>
        <taxon>Bacteria</taxon>
        <taxon>Pseudomonadati</taxon>
        <taxon>Pseudomonadota</taxon>
        <taxon>Alphaproteobacteria</taxon>
        <taxon>Rhodobacterales</taxon>
        <taxon>Paracoccaceae</taxon>
        <taxon>Antarcticimicrobium</taxon>
    </lineage>
</organism>
<dbReference type="InterPro" id="IPR047047">
    <property type="entry name" value="GST_Omega-like_C"/>
</dbReference>
<dbReference type="CDD" id="cd03190">
    <property type="entry name" value="GST_C_Omega_like"/>
    <property type="match status" value="1"/>
</dbReference>
<dbReference type="AlphaFoldDB" id="A0A4R5EJG0"/>
<evidence type="ECO:0000259" key="1">
    <source>
        <dbReference type="PROSITE" id="PS50405"/>
    </source>
</evidence>
<dbReference type="Pfam" id="PF13410">
    <property type="entry name" value="GST_C_2"/>
    <property type="match status" value="1"/>
</dbReference>
<comment type="caution">
    <text evidence="2">The sequence shown here is derived from an EMBL/GenBank/DDBJ whole genome shotgun (WGS) entry which is preliminary data.</text>
</comment>
<dbReference type="PROSITE" id="PS50405">
    <property type="entry name" value="GST_CTER"/>
    <property type="match status" value="1"/>
</dbReference>